<evidence type="ECO:0000259" key="2">
    <source>
        <dbReference type="Pfam" id="PF13843"/>
    </source>
</evidence>
<feature type="domain" description="PiggyBac transposable element-derived protein" evidence="2">
    <location>
        <begin position="121"/>
        <end position="477"/>
    </location>
</feature>
<dbReference type="PANTHER" id="PTHR46599">
    <property type="entry name" value="PIGGYBAC TRANSPOSABLE ELEMENT-DERIVED PROTEIN 4"/>
    <property type="match status" value="1"/>
</dbReference>
<feature type="region of interest" description="Disordered" evidence="1">
    <location>
        <begin position="45"/>
        <end position="83"/>
    </location>
</feature>
<sequence>MEMEKQRDREQERIRQLLEEVFDENCDSEFVDVSDIEEVDHVEVCHEDTDSEQDGEDSEHEMEVDIQPKQVQPRGPSYIGKDNTTRWNIHCPPKKAVRTRRANIIIHLPGVKAYAKNARTALECWELFFGEDILNIIVTNTNMHIAEETSTYTRERRGKPTDVIETKALFGLLYLAGLLKSSRLNTKDLWDREGCGIERFWLTMSQDRFLFLLKHLRFDSNATRMERKELDKFTHVREMFDLFTTNCKKSYTVGEHVTVDEMLLGFRGRCRFRQYMPSKPNKYGLKIFALVDARTHYMLNWEPYLGIQPDGPYKQDNSQVSLVLRLISPISGTGRNVTTDNFFTSFPLIDRMLHEHRLTIVGTVRKNKRELPPEFVNTKQRPVGSSLFGFQENVTIVSYVPKKGKNVLLASSMHYDDTIDETTGDANKPEIITYYNSTKGGVDTLDELCATYDVARNTRRWPMVMLFAMLNVAGVNSQIIFSANNPTKKKFRRVYLKELASELTSAHVNRRSLLTNLPPEIRKRRQEVAGTSIQAENVDQFPPGTRRRCYLCKKDSKTKYSCKYCLKFICLSHAQFACTNCNATIQ</sequence>
<dbReference type="InterPro" id="IPR029526">
    <property type="entry name" value="PGBD"/>
</dbReference>
<protein>
    <recommendedName>
        <fullName evidence="2">PiggyBac transposable element-derived protein domain-containing protein</fullName>
    </recommendedName>
</protein>
<dbReference type="PANTHER" id="PTHR46599:SF6">
    <property type="entry name" value="DUAL SPECIFICITY PHOSPHATASE 26"/>
    <property type="match status" value="1"/>
</dbReference>
<name>A0A1B6BXA3_9HEMI</name>
<dbReference type="AlphaFoldDB" id="A0A1B6BXA3"/>
<proteinExistence type="predicted"/>
<dbReference type="EMBL" id="GEDC01031381">
    <property type="protein sequence ID" value="JAS05917.1"/>
    <property type="molecule type" value="Transcribed_RNA"/>
</dbReference>
<dbReference type="Pfam" id="PF13843">
    <property type="entry name" value="DDE_Tnp_1_7"/>
    <property type="match status" value="1"/>
</dbReference>
<accession>A0A1B6BXA3</accession>
<organism evidence="3">
    <name type="scientific">Clastoptera arizonana</name>
    <name type="common">Arizona spittle bug</name>
    <dbReference type="NCBI Taxonomy" id="38151"/>
    <lineage>
        <taxon>Eukaryota</taxon>
        <taxon>Metazoa</taxon>
        <taxon>Ecdysozoa</taxon>
        <taxon>Arthropoda</taxon>
        <taxon>Hexapoda</taxon>
        <taxon>Insecta</taxon>
        <taxon>Pterygota</taxon>
        <taxon>Neoptera</taxon>
        <taxon>Paraneoptera</taxon>
        <taxon>Hemiptera</taxon>
        <taxon>Auchenorrhyncha</taxon>
        <taxon>Cercopoidea</taxon>
        <taxon>Clastopteridae</taxon>
        <taxon>Clastoptera</taxon>
    </lineage>
</organism>
<reference evidence="3" key="1">
    <citation type="submission" date="2015-12" db="EMBL/GenBank/DDBJ databases">
        <title>De novo transcriptome assembly of four potential Pierce s Disease insect vectors from Arizona vineyards.</title>
        <authorList>
            <person name="Tassone E.E."/>
        </authorList>
    </citation>
    <scope>NUCLEOTIDE SEQUENCE</scope>
</reference>
<gene>
    <name evidence="3" type="ORF">g.36612</name>
</gene>
<evidence type="ECO:0000313" key="3">
    <source>
        <dbReference type="EMBL" id="JAS05917.1"/>
    </source>
</evidence>
<feature type="compositionally biased region" description="Acidic residues" evidence="1">
    <location>
        <begin position="49"/>
        <end position="64"/>
    </location>
</feature>
<evidence type="ECO:0000256" key="1">
    <source>
        <dbReference type="SAM" id="MobiDB-lite"/>
    </source>
</evidence>